<evidence type="ECO:0000313" key="3">
    <source>
        <dbReference type="Proteomes" id="UP001217089"/>
    </source>
</evidence>
<protein>
    <submittedName>
        <fullName evidence="2">Uncharacterized protein</fullName>
    </submittedName>
</protein>
<feature type="compositionally biased region" description="Polar residues" evidence="1">
    <location>
        <begin position="108"/>
        <end position="119"/>
    </location>
</feature>
<dbReference type="Proteomes" id="UP001217089">
    <property type="component" value="Unassembled WGS sequence"/>
</dbReference>
<name>A0ABQ9F463_TEGGR</name>
<organism evidence="2 3">
    <name type="scientific">Tegillarca granosa</name>
    <name type="common">Malaysian cockle</name>
    <name type="synonym">Anadara granosa</name>
    <dbReference type="NCBI Taxonomy" id="220873"/>
    <lineage>
        <taxon>Eukaryota</taxon>
        <taxon>Metazoa</taxon>
        <taxon>Spiralia</taxon>
        <taxon>Lophotrochozoa</taxon>
        <taxon>Mollusca</taxon>
        <taxon>Bivalvia</taxon>
        <taxon>Autobranchia</taxon>
        <taxon>Pteriomorphia</taxon>
        <taxon>Arcoida</taxon>
        <taxon>Arcoidea</taxon>
        <taxon>Arcidae</taxon>
        <taxon>Tegillarca</taxon>
    </lineage>
</organism>
<gene>
    <name evidence="2" type="ORF">KUTeg_009544</name>
</gene>
<accession>A0ABQ9F463</accession>
<feature type="region of interest" description="Disordered" evidence="1">
    <location>
        <begin position="72"/>
        <end position="119"/>
    </location>
</feature>
<sequence>MKLYILNKLTNKPGLWLIMDYSTGVGMRECEHKIRKKKKETVNVDEINGGNEGEIIQEETEEEVAAYDDGVERPWTSGSQRPKSSVSVAVNSRPGSKYARSVIESRPGTASTTITRRNY</sequence>
<evidence type="ECO:0000256" key="1">
    <source>
        <dbReference type="SAM" id="MobiDB-lite"/>
    </source>
</evidence>
<reference evidence="2 3" key="1">
    <citation type="submission" date="2022-12" db="EMBL/GenBank/DDBJ databases">
        <title>Chromosome-level genome of Tegillarca granosa.</title>
        <authorList>
            <person name="Kim J."/>
        </authorList>
    </citation>
    <scope>NUCLEOTIDE SEQUENCE [LARGE SCALE GENOMIC DNA]</scope>
    <source>
        <strain evidence="2">Teg-2019</strain>
        <tissue evidence="2">Adductor muscle</tissue>
    </source>
</reference>
<comment type="caution">
    <text evidence="2">The sequence shown here is derived from an EMBL/GenBank/DDBJ whole genome shotgun (WGS) entry which is preliminary data.</text>
</comment>
<keyword evidence="3" id="KW-1185">Reference proteome</keyword>
<evidence type="ECO:0000313" key="2">
    <source>
        <dbReference type="EMBL" id="KAJ8312171.1"/>
    </source>
</evidence>
<feature type="compositionally biased region" description="Polar residues" evidence="1">
    <location>
        <begin position="76"/>
        <end position="94"/>
    </location>
</feature>
<proteinExistence type="predicted"/>
<dbReference type="EMBL" id="JARBDR010000440">
    <property type="protein sequence ID" value="KAJ8312171.1"/>
    <property type="molecule type" value="Genomic_DNA"/>
</dbReference>